<dbReference type="PATRIC" id="fig|768706.3.peg.5680"/>
<dbReference type="PANTHER" id="PTHR42967:SF1">
    <property type="entry name" value="MBL FOLD METALLO-HYDROLASE"/>
    <property type="match status" value="1"/>
</dbReference>
<evidence type="ECO:0000313" key="2">
    <source>
        <dbReference type="Proteomes" id="UP000006346"/>
    </source>
</evidence>
<organism evidence="1 2">
    <name type="scientific">Desulfosporosinus orientis (strain ATCC 19365 / DSM 765 / NCIMB 8382 / VKM B-1628 / Singapore I)</name>
    <name type="common">Desulfotomaculum orientis</name>
    <dbReference type="NCBI Taxonomy" id="768706"/>
    <lineage>
        <taxon>Bacteria</taxon>
        <taxon>Bacillati</taxon>
        <taxon>Bacillota</taxon>
        <taxon>Clostridia</taxon>
        <taxon>Eubacteriales</taxon>
        <taxon>Desulfitobacteriaceae</taxon>
        <taxon>Desulfosporosinus</taxon>
    </lineage>
</organism>
<dbReference type="CDD" id="cd06262">
    <property type="entry name" value="metallo-hydrolase-like_MBL-fold"/>
    <property type="match status" value="1"/>
</dbReference>
<dbReference type="HOGENOM" id="CLU_061731_0_0_9"/>
<dbReference type="SUPFAM" id="SSF56281">
    <property type="entry name" value="Metallo-hydrolase/oxidoreductase"/>
    <property type="match status" value="1"/>
</dbReference>
<dbReference type="OrthoDB" id="36975at2"/>
<gene>
    <name evidence="1" type="ordered locus">Desor_5577</name>
</gene>
<dbReference type="Proteomes" id="UP000006346">
    <property type="component" value="Chromosome"/>
</dbReference>
<name>G7WHM9_DESOD</name>
<reference evidence="1 2" key="2">
    <citation type="journal article" date="2012" name="J. Bacteriol.">
        <title>Complete genome sequences of Desulfosporosinus orientis DSM765T, Desulfosporosinus youngiae DSM17734T, Desulfosporosinus meridiei DSM13257T, and Desulfosporosinus acidiphilus DSM22704T.</title>
        <authorList>
            <person name="Pester M."/>
            <person name="Brambilla E."/>
            <person name="Alazard D."/>
            <person name="Rattei T."/>
            <person name="Weinmaier T."/>
            <person name="Han J."/>
            <person name="Lucas S."/>
            <person name="Lapidus A."/>
            <person name="Cheng J.F."/>
            <person name="Goodwin L."/>
            <person name="Pitluck S."/>
            <person name="Peters L."/>
            <person name="Ovchinnikova G."/>
            <person name="Teshima H."/>
            <person name="Detter J.C."/>
            <person name="Han C.S."/>
            <person name="Tapia R."/>
            <person name="Land M.L."/>
            <person name="Hauser L."/>
            <person name="Kyrpides N.C."/>
            <person name="Ivanova N.N."/>
            <person name="Pagani I."/>
            <person name="Huntmann M."/>
            <person name="Wei C.L."/>
            <person name="Davenport K.W."/>
            <person name="Daligault H."/>
            <person name="Chain P.S."/>
            <person name="Chen A."/>
            <person name="Mavromatis K."/>
            <person name="Markowitz V."/>
            <person name="Szeto E."/>
            <person name="Mikhailova N."/>
            <person name="Pati A."/>
            <person name="Wagner M."/>
            <person name="Woyke T."/>
            <person name="Ollivier B."/>
            <person name="Klenk H.P."/>
            <person name="Spring S."/>
            <person name="Loy A."/>
        </authorList>
    </citation>
    <scope>NUCLEOTIDE SEQUENCE [LARGE SCALE GENOMIC DNA]</scope>
    <source>
        <strain evidence="2">ATCC 19365 / DSM 765 / NCIMB 8382 / VKM B-1628</strain>
    </source>
</reference>
<dbReference type="Gene3D" id="3.60.15.10">
    <property type="entry name" value="Ribonuclease Z/Hydroxyacylglutathione hydrolase-like"/>
    <property type="match status" value="1"/>
</dbReference>
<dbReference type="STRING" id="768706.Desor_5577"/>
<keyword evidence="1" id="KW-0378">Hydrolase</keyword>
<proteinExistence type="predicted"/>
<sequence>MGNPVKIKFLYHSGFCVETRKNLLLFDYYQGEAEGLVKSTPKQVVIFCSHSHPDHFNPVILDWQKDRPDIHYIFSRDIRPGQRVENLHYLVPDETIETAGLKIKAFNSTDIGVAFWVEDEGTRIFHAGDLNWWYWIDTPEEMAKAEREFKEEIEIIKSEDIDIAFFPVDPRLEKNYSAGAEYFIEKVGPKVFIPMHFADSPEITDEFRNAMKGCPSRIIILNQKGQEEILL</sequence>
<dbReference type="EMBL" id="CP003108">
    <property type="protein sequence ID" value="AET70950.1"/>
    <property type="molecule type" value="Genomic_DNA"/>
</dbReference>
<reference evidence="2" key="1">
    <citation type="submission" date="2011-11" db="EMBL/GenBank/DDBJ databases">
        <title>Complete sequence of Desulfosporosinus orientis DSM 765.</title>
        <authorList>
            <person name="Lucas S."/>
            <person name="Han J."/>
            <person name="Lapidus A."/>
            <person name="Cheng J.-F."/>
            <person name="Goodwin L."/>
            <person name="Pitluck S."/>
            <person name="Peters L."/>
            <person name="Ovchinnikova G."/>
            <person name="Teshima H."/>
            <person name="Detter J.C."/>
            <person name="Han C."/>
            <person name="Tapia R."/>
            <person name="Land M."/>
            <person name="Hauser L."/>
            <person name="Kyrpides N."/>
            <person name="Ivanova N."/>
            <person name="Pagani I."/>
            <person name="Pester M."/>
            <person name="Spring S."/>
            <person name="Ollivier B."/>
            <person name="Rattei T."/>
            <person name="Klenk H.-P."/>
            <person name="Wagner M."/>
            <person name="Loy A."/>
            <person name="Woyke T."/>
        </authorList>
    </citation>
    <scope>NUCLEOTIDE SEQUENCE [LARGE SCALE GENOMIC DNA]</scope>
    <source>
        <strain evidence="2">ATCC 19365 / DSM 765 / NCIMB 8382 / VKM B-1628</strain>
    </source>
</reference>
<dbReference type="PANTHER" id="PTHR42967">
    <property type="entry name" value="METAL DEPENDENT HYDROLASE"/>
    <property type="match status" value="1"/>
</dbReference>
<dbReference type="KEGG" id="dor:Desor_5577"/>
<accession>G7WHM9</accession>
<dbReference type="Pfam" id="PF13483">
    <property type="entry name" value="Lactamase_B_3"/>
    <property type="match status" value="1"/>
</dbReference>
<keyword evidence="2" id="KW-1185">Reference proteome</keyword>
<evidence type="ECO:0000313" key="1">
    <source>
        <dbReference type="EMBL" id="AET70950.1"/>
    </source>
</evidence>
<protein>
    <submittedName>
        <fullName evidence="1">Putative Zn-dependent hydrolase of beta-lactamase fold protein</fullName>
    </submittedName>
</protein>
<dbReference type="InterPro" id="IPR036866">
    <property type="entry name" value="RibonucZ/Hydroxyglut_hydro"/>
</dbReference>
<dbReference type="AlphaFoldDB" id="G7WHM9"/>
<dbReference type="eggNOG" id="COG2220">
    <property type="taxonomic scope" value="Bacteria"/>
</dbReference>
<dbReference type="GO" id="GO:0016787">
    <property type="term" value="F:hydrolase activity"/>
    <property type="evidence" value="ECO:0007669"/>
    <property type="project" value="UniProtKB-KW"/>
</dbReference>